<evidence type="ECO:0000256" key="3">
    <source>
        <dbReference type="ARBA" id="ARBA00022989"/>
    </source>
</evidence>
<dbReference type="InterPro" id="IPR005828">
    <property type="entry name" value="MFS_sugar_transport-like"/>
</dbReference>
<keyword evidence="4 5" id="KW-0472">Membrane</keyword>
<dbReference type="Gene3D" id="1.20.1250.20">
    <property type="entry name" value="MFS general substrate transporter like domains"/>
    <property type="match status" value="1"/>
</dbReference>
<name>A0A061QRB8_9CHLO</name>
<dbReference type="PANTHER" id="PTHR24064">
    <property type="entry name" value="SOLUTE CARRIER FAMILY 22 MEMBER"/>
    <property type="match status" value="1"/>
</dbReference>
<reference evidence="6" key="1">
    <citation type="submission" date="2014-05" db="EMBL/GenBank/DDBJ databases">
        <title>The transcriptome of the halophilic microalga Tetraselmis sp. GSL018 isolated from the Great Salt Lake, Utah.</title>
        <authorList>
            <person name="Jinkerson R.E."/>
            <person name="D'Adamo S."/>
            <person name="Posewitz M.C."/>
        </authorList>
    </citation>
    <scope>NUCLEOTIDE SEQUENCE</scope>
    <source>
        <strain evidence="6">GSL018</strain>
    </source>
</reference>
<proteinExistence type="predicted"/>
<gene>
    <name evidence="6" type="ORF">TSPGSL018_23906</name>
</gene>
<dbReference type="SUPFAM" id="SSF103473">
    <property type="entry name" value="MFS general substrate transporter"/>
    <property type="match status" value="1"/>
</dbReference>
<dbReference type="InterPro" id="IPR036259">
    <property type="entry name" value="MFS_trans_sf"/>
</dbReference>
<dbReference type="EMBL" id="GBEZ01024785">
    <property type="protein sequence ID" value="JAC62238.1"/>
    <property type="molecule type" value="Transcribed_RNA"/>
</dbReference>
<accession>A0A061QRB8</accession>
<evidence type="ECO:0000256" key="5">
    <source>
        <dbReference type="SAM" id="Phobius"/>
    </source>
</evidence>
<sequence length="251" mass="26172">MVGAASGGLLQSAHCLACECATTQQQPFVISLLNAMWCLGCVALVPLALLIPCWRMQGIIFATLSIVLFAASALWLPESPRWLFSKGRCLEAAKVVQWLADLKGRSKELMSKVEGSASDHQERPLSLVASPGATEAASGGGSWQRMLQGKKSLQTLSLFLVCVATATLYWALSMGVGGLQGSVHANAALNYGAELPPALAIRRGTTILSFAASGLACALIFLCPSWGGITAAAGKLILCAAYASVFTLAAE</sequence>
<feature type="transmembrane region" description="Helical" evidence="5">
    <location>
        <begin position="153"/>
        <end position="172"/>
    </location>
</feature>
<evidence type="ECO:0000256" key="2">
    <source>
        <dbReference type="ARBA" id="ARBA00022692"/>
    </source>
</evidence>
<feature type="transmembrane region" description="Helical" evidence="5">
    <location>
        <begin position="207"/>
        <end position="227"/>
    </location>
</feature>
<protein>
    <submittedName>
        <fullName evidence="6">Solute carrier family 22 member 15</fullName>
    </submittedName>
</protein>
<feature type="non-terminal residue" evidence="6">
    <location>
        <position position="251"/>
    </location>
</feature>
<feature type="transmembrane region" description="Helical" evidence="5">
    <location>
        <begin position="58"/>
        <end position="76"/>
    </location>
</feature>
<comment type="subcellular location">
    <subcellularLocation>
        <location evidence="1">Membrane</location>
        <topology evidence="1">Multi-pass membrane protein</topology>
    </subcellularLocation>
</comment>
<keyword evidence="2 5" id="KW-0812">Transmembrane</keyword>
<keyword evidence="3 5" id="KW-1133">Transmembrane helix</keyword>
<evidence type="ECO:0000256" key="1">
    <source>
        <dbReference type="ARBA" id="ARBA00004141"/>
    </source>
</evidence>
<dbReference type="GO" id="GO:0022857">
    <property type="term" value="F:transmembrane transporter activity"/>
    <property type="evidence" value="ECO:0007669"/>
    <property type="project" value="InterPro"/>
</dbReference>
<dbReference type="AlphaFoldDB" id="A0A061QRB8"/>
<dbReference type="Pfam" id="PF00083">
    <property type="entry name" value="Sugar_tr"/>
    <property type="match status" value="1"/>
</dbReference>
<dbReference type="GO" id="GO:0016020">
    <property type="term" value="C:membrane"/>
    <property type="evidence" value="ECO:0007669"/>
    <property type="project" value="UniProtKB-SubCell"/>
</dbReference>
<feature type="transmembrane region" description="Helical" evidence="5">
    <location>
        <begin position="233"/>
        <end position="250"/>
    </location>
</feature>
<feature type="transmembrane region" description="Helical" evidence="5">
    <location>
        <begin position="27"/>
        <end position="51"/>
    </location>
</feature>
<evidence type="ECO:0000256" key="4">
    <source>
        <dbReference type="ARBA" id="ARBA00023136"/>
    </source>
</evidence>
<evidence type="ECO:0000313" key="6">
    <source>
        <dbReference type="EMBL" id="JAC62238.1"/>
    </source>
</evidence>
<organism evidence="6">
    <name type="scientific">Tetraselmis sp. GSL018</name>
    <dbReference type="NCBI Taxonomy" id="582737"/>
    <lineage>
        <taxon>Eukaryota</taxon>
        <taxon>Viridiplantae</taxon>
        <taxon>Chlorophyta</taxon>
        <taxon>core chlorophytes</taxon>
        <taxon>Chlorodendrophyceae</taxon>
        <taxon>Chlorodendrales</taxon>
        <taxon>Chlorodendraceae</taxon>
        <taxon>Tetraselmis</taxon>
    </lineage>
</organism>